<dbReference type="AlphaFoldDB" id="A0AAV0J9U5"/>
<sequence length="187" mass="16685">MHLINQGAFNFERLTSSATTGPGALASALGPGAPTGGAGGLDNEGEGAGDPLFFLDFLLGAGAGTSAAGGEAVGVVAATGAGVGGAVAAAGGGELTGTAAGGGELTGVTAAAGGVATGAAVGLAAGGEDAGAGDLGLLAAGAVAGAAGVAGVVVGAAAGAWPPTPATTTHTNARTSILFLPSISVFF</sequence>
<name>A0AAV0J9U5_9ROSI</name>
<keyword evidence="3" id="KW-1185">Reference proteome</keyword>
<organism evidence="2 3">
    <name type="scientific">Linum tenue</name>
    <dbReference type="NCBI Taxonomy" id="586396"/>
    <lineage>
        <taxon>Eukaryota</taxon>
        <taxon>Viridiplantae</taxon>
        <taxon>Streptophyta</taxon>
        <taxon>Embryophyta</taxon>
        <taxon>Tracheophyta</taxon>
        <taxon>Spermatophyta</taxon>
        <taxon>Magnoliopsida</taxon>
        <taxon>eudicotyledons</taxon>
        <taxon>Gunneridae</taxon>
        <taxon>Pentapetalae</taxon>
        <taxon>rosids</taxon>
        <taxon>fabids</taxon>
        <taxon>Malpighiales</taxon>
        <taxon>Linaceae</taxon>
        <taxon>Linum</taxon>
    </lineage>
</organism>
<evidence type="ECO:0000313" key="3">
    <source>
        <dbReference type="Proteomes" id="UP001154282"/>
    </source>
</evidence>
<dbReference type="EMBL" id="CAMGYJ010000004">
    <property type="protein sequence ID" value="CAI0405643.1"/>
    <property type="molecule type" value="Genomic_DNA"/>
</dbReference>
<evidence type="ECO:0000256" key="1">
    <source>
        <dbReference type="SAM" id="MobiDB-lite"/>
    </source>
</evidence>
<feature type="compositionally biased region" description="Gly residues" evidence="1">
    <location>
        <begin position="33"/>
        <end position="43"/>
    </location>
</feature>
<gene>
    <name evidence="2" type="ORF">LITE_LOCUS12940</name>
</gene>
<feature type="non-terminal residue" evidence="2">
    <location>
        <position position="187"/>
    </location>
</feature>
<comment type="caution">
    <text evidence="2">The sequence shown here is derived from an EMBL/GenBank/DDBJ whole genome shotgun (WGS) entry which is preliminary data.</text>
</comment>
<feature type="region of interest" description="Disordered" evidence="1">
    <location>
        <begin position="22"/>
        <end position="43"/>
    </location>
</feature>
<dbReference type="Proteomes" id="UP001154282">
    <property type="component" value="Unassembled WGS sequence"/>
</dbReference>
<proteinExistence type="predicted"/>
<reference evidence="2" key="1">
    <citation type="submission" date="2022-08" db="EMBL/GenBank/DDBJ databases">
        <authorList>
            <person name="Gutierrez-Valencia J."/>
        </authorList>
    </citation>
    <scope>NUCLEOTIDE SEQUENCE</scope>
</reference>
<evidence type="ECO:0000313" key="2">
    <source>
        <dbReference type="EMBL" id="CAI0405643.1"/>
    </source>
</evidence>
<accession>A0AAV0J9U5</accession>
<feature type="compositionally biased region" description="Low complexity" evidence="1">
    <location>
        <begin position="22"/>
        <end position="32"/>
    </location>
</feature>
<protein>
    <submittedName>
        <fullName evidence="2">Uncharacterized protein</fullName>
    </submittedName>
</protein>